<dbReference type="EMBL" id="FCOK02000101">
    <property type="protein sequence ID" value="SAL70281.1"/>
    <property type="molecule type" value="Genomic_DNA"/>
</dbReference>
<dbReference type="OrthoDB" id="8454826at2"/>
<gene>
    <name evidence="4" type="ORF">AWB69_08320</name>
</gene>
<dbReference type="PANTHER" id="PTHR35936">
    <property type="entry name" value="MEMBRANE-BOUND LYTIC MUREIN TRANSGLYCOSYLASE F"/>
    <property type="match status" value="1"/>
</dbReference>
<dbReference type="AlphaFoldDB" id="A0A158JPC5"/>
<reference evidence="4 5" key="1">
    <citation type="submission" date="2016-01" db="EMBL/GenBank/DDBJ databases">
        <authorList>
            <person name="Oliw E.H."/>
        </authorList>
    </citation>
    <scope>NUCLEOTIDE SEQUENCE [LARGE SCALE GENOMIC DNA]</scope>
    <source>
        <strain evidence="4">LMG 27134</strain>
    </source>
</reference>
<organism evidence="4 5">
    <name type="scientific">Caballeronia udeis</name>
    <dbReference type="NCBI Taxonomy" id="1232866"/>
    <lineage>
        <taxon>Bacteria</taxon>
        <taxon>Pseudomonadati</taxon>
        <taxon>Pseudomonadota</taxon>
        <taxon>Betaproteobacteria</taxon>
        <taxon>Burkholderiales</taxon>
        <taxon>Burkholderiaceae</taxon>
        <taxon>Caballeronia</taxon>
    </lineage>
</organism>
<evidence type="ECO:0000313" key="5">
    <source>
        <dbReference type="Proteomes" id="UP000054683"/>
    </source>
</evidence>
<dbReference type="Gene3D" id="3.40.190.10">
    <property type="entry name" value="Periplasmic binding protein-like II"/>
    <property type="match status" value="2"/>
</dbReference>
<evidence type="ECO:0000256" key="1">
    <source>
        <dbReference type="ARBA" id="ARBA00022729"/>
    </source>
</evidence>
<evidence type="ECO:0000313" key="4">
    <source>
        <dbReference type="EMBL" id="SAL70281.1"/>
    </source>
</evidence>
<feature type="domain" description="Solute-binding protein family 3/N-terminal" evidence="3">
    <location>
        <begin position="42"/>
        <end position="266"/>
    </location>
</feature>
<dbReference type="Proteomes" id="UP000054683">
    <property type="component" value="Unassembled WGS sequence"/>
</dbReference>
<keyword evidence="1 2" id="KW-0732">Signal</keyword>
<evidence type="ECO:0000259" key="3">
    <source>
        <dbReference type="SMART" id="SM00062"/>
    </source>
</evidence>
<feature type="signal peptide" evidence="2">
    <location>
        <begin position="1"/>
        <end position="26"/>
    </location>
</feature>
<name>A0A158JPC5_9BURK</name>
<sequence length="278" mass="29060">MKTSAKFLGRLCAGLLLSCITYSAFADQCKPAHTFPTITSGTLSVAAWVFPPYSIPAGSTDIGGVDGDIVKLIAAKECLKLSISTVDPAAVIQSVVSGKADIGMGDWYRTADRAKVLGLSGPMYLDQMGVISKDGIDTIAGLQGKRVGSVQGYLWTGDLQKVLGSSLTLYPNPVAMAQDLAAGRIDVGTDSYAVAQYDQKKGGYTSIKIMAVKPDPRVPASVQPGQTAFPYTKTNQALGDALSADIADLHKSGDIARILKAHGLEPSAADVGQPRLVQ</sequence>
<proteinExistence type="predicted"/>
<dbReference type="RefSeq" id="WP_062092390.1">
    <property type="nucleotide sequence ID" value="NZ_FCOK02000101.1"/>
</dbReference>
<evidence type="ECO:0000256" key="2">
    <source>
        <dbReference type="SAM" id="SignalP"/>
    </source>
</evidence>
<dbReference type="PANTHER" id="PTHR35936:SF17">
    <property type="entry name" value="ARGININE-BINDING EXTRACELLULAR PROTEIN ARTP"/>
    <property type="match status" value="1"/>
</dbReference>
<accession>A0A158JPC5</accession>
<protein>
    <submittedName>
        <fullName evidence="4">ABC transporter substrate binding component</fullName>
    </submittedName>
</protein>
<dbReference type="SMART" id="SM00062">
    <property type="entry name" value="PBPb"/>
    <property type="match status" value="1"/>
</dbReference>
<dbReference type="Pfam" id="PF00497">
    <property type="entry name" value="SBP_bac_3"/>
    <property type="match status" value="1"/>
</dbReference>
<dbReference type="InterPro" id="IPR001638">
    <property type="entry name" value="Solute-binding_3/MltF_N"/>
</dbReference>
<feature type="chain" id="PRO_5008502131" evidence="2">
    <location>
        <begin position="27"/>
        <end position="278"/>
    </location>
</feature>
<dbReference type="SUPFAM" id="SSF53850">
    <property type="entry name" value="Periplasmic binding protein-like II"/>
    <property type="match status" value="1"/>
</dbReference>